<dbReference type="InterPro" id="IPR023346">
    <property type="entry name" value="Lysozyme-like_dom_sf"/>
</dbReference>
<dbReference type="Gene3D" id="3.30.386.10">
    <property type="entry name" value="Chitosanase, subunit A, domain 2"/>
    <property type="match status" value="1"/>
</dbReference>
<dbReference type="EMBL" id="CP050177">
    <property type="protein sequence ID" value="QIQ06736.1"/>
    <property type="molecule type" value="Genomic_DNA"/>
</dbReference>
<sequence>MELVSSAENSSLDWKAQYGYIEDIGDGRGYTAGIIGFCTGCGDLLQVVRRYTDARPHNRLAPFLPALRAVDGSASHTGLGAPFTTAWKQAATDPALRAAQDAERDREYFDPAVSRAKADGLGVLGQFIYYDAYVMHGAGDTKGTVGFRTIRARALRAADAPADGGDEKEYLGAFLDARVDAIRREPSHTDTSRVETAQRVFLAEGNLDLDPPLDWRVYGDRYRIAGE</sequence>
<dbReference type="Pfam" id="PF01374">
    <property type="entry name" value="Glyco_hydro_46"/>
    <property type="match status" value="1"/>
</dbReference>
<reference evidence="2 3" key="1">
    <citation type="submission" date="2020-03" db="EMBL/GenBank/DDBJ databases">
        <title>A novel species.</title>
        <authorList>
            <person name="Gao J."/>
        </authorList>
    </citation>
    <scope>NUCLEOTIDE SEQUENCE [LARGE SCALE GENOMIC DNA]</scope>
    <source>
        <strain evidence="2 3">QMT-12</strain>
    </source>
</reference>
<evidence type="ECO:0000313" key="2">
    <source>
        <dbReference type="EMBL" id="QIQ06736.1"/>
    </source>
</evidence>
<feature type="active site" description="Nucleophile" evidence="1">
    <location>
        <position position="26"/>
    </location>
</feature>
<accession>A0A6G9H8V8</accession>
<organism evidence="2 3">
    <name type="scientific">Streptomyces liangshanensis</name>
    <dbReference type="NCBI Taxonomy" id="2717324"/>
    <lineage>
        <taxon>Bacteria</taxon>
        <taxon>Bacillati</taxon>
        <taxon>Actinomycetota</taxon>
        <taxon>Actinomycetes</taxon>
        <taxon>Kitasatosporales</taxon>
        <taxon>Streptomycetaceae</taxon>
        <taxon>Streptomyces</taxon>
    </lineage>
</organism>
<dbReference type="SUPFAM" id="SSF53955">
    <property type="entry name" value="Lysozyme-like"/>
    <property type="match status" value="1"/>
</dbReference>
<dbReference type="InterPro" id="IPR023099">
    <property type="entry name" value="Glyco_hydro_46_N"/>
</dbReference>
<dbReference type="GO" id="GO:0005576">
    <property type="term" value="C:extracellular region"/>
    <property type="evidence" value="ECO:0007669"/>
    <property type="project" value="InterPro"/>
</dbReference>
<dbReference type="InterPro" id="IPR000400">
    <property type="entry name" value="Glyco_hydro_46"/>
</dbReference>
<gene>
    <name evidence="2" type="ORF">HA039_06265</name>
</gene>
<dbReference type="Gene3D" id="1.20.141.10">
    <property type="entry name" value="Chitosanase, subunit A, domain 1"/>
    <property type="match status" value="1"/>
</dbReference>
<dbReference type="KEGG" id="slia:HA039_06265"/>
<protein>
    <submittedName>
        <fullName evidence="2">Chitosanase</fullName>
    </submittedName>
</protein>
<dbReference type="CDD" id="cd00978">
    <property type="entry name" value="chitosanase_GH46"/>
    <property type="match status" value="1"/>
</dbReference>
<name>A0A6G9H8V8_9ACTN</name>
<dbReference type="Proteomes" id="UP000501179">
    <property type="component" value="Chromosome"/>
</dbReference>
<dbReference type="GO" id="GO:0005975">
    <property type="term" value="P:carbohydrate metabolic process"/>
    <property type="evidence" value="ECO:0007669"/>
    <property type="project" value="InterPro"/>
</dbReference>
<dbReference type="PIRSF" id="PIRSF036551">
    <property type="entry name" value="Chitosanase"/>
    <property type="match status" value="1"/>
</dbReference>
<dbReference type="GO" id="GO:0016977">
    <property type="term" value="F:chitosanase activity"/>
    <property type="evidence" value="ECO:0007669"/>
    <property type="project" value="InterPro"/>
</dbReference>
<dbReference type="AlphaFoldDB" id="A0A6G9H8V8"/>
<keyword evidence="3" id="KW-1185">Reference proteome</keyword>
<proteinExistence type="predicted"/>
<feature type="active site" description="Proton donor" evidence="1">
    <location>
        <position position="8"/>
    </location>
</feature>
<evidence type="ECO:0000256" key="1">
    <source>
        <dbReference type="PIRSR" id="PIRSR036551-1"/>
    </source>
</evidence>
<dbReference type="PROSITE" id="PS60000">
    <property type="entry name" value="CHITOSANASE_46_80"/>
    <property type="match status" value="1"/>
</dbReference>
<evidence type="ECO:0000313" key="3">
    <source>
        <dbReference type="Proteomes" id="UP000501179"/>
    </source>
</evidence>